<gene>
    <name evidence="3" type="ORF">CROQUDRAFT_661780</name>
</gene>
<proteinExistence type="predicted"/>
<evidence type="ECO:0000313" key="4">
    <source>
        <dbReference type="Proteomes" id="UP000886653"/>
    </source>
</evidence>
<dbReference type="SUPFAM" id="SSF51197">
    <property type="entry name" value="Clavaminate synthase-like"/>
    <property type="match status" value="1"/>
</dbReference>
<evidence type="ECO:0000313" key="3">
    <source>
        <dbReference type="EMBL" id="KAG0143033.1"/>
    </source>
</evidence>
<reference evidence="3" key="1">
    <citation type="submission" date="2013-11" db="EMBL/GenBank/DDBJ databases">
        <title>Genome sequence of the fusiform rust pathogen reveals effectors for host alternation and coevolution with pine.</title>
        <authorList>
            <consortium name="DOE Joint Genome Institute"/>
            <person name="Smith K."/>
            <person name="Pendleton A."/>
            <person name="Kubisiak T."/>
            <person name="Anderson C."/>
            <person name="Salamov A."/>
            <person name="Aerts A."/>
            <person name="Riley R."/>
            <person name="Clum A."/>
            <person name="Lindquist E."/>
            <person name="Ence D."/>
            <person name="Campbell M."/>
            <person name="Kronenberg Z."/>
            <person name="Feau N."/>
            <person name="Dhillon B."/>
            <person name="Hamelin R."/>
            <person name="Burleigh J."/>
            <person name="Smith J."/>
            <person name="Yandell M."/>
            <person name="Nelson C."/>
            <person name="Grigoriev I."/>
            <person name="Davis J."/>
        </authorList>
    </citation>
    <scope>NUCLEOTIDE SEQUENCE</scope>
    <source>
        <strain evidence="3">G11</strain>
    </source>
</reference>
<dbReference type="EMBL" id="MU167330">
    <property type="protein sequence ID" value="KAG0143033.1"/>
    <property type="molecule type" value="Genomic_DNA"/>
</dbReference>
<dbReference type="Proteomes" id="UP000886653">
    <property type="component" value="Unassembled WGS sequence"/>
</dbReference>
<comment type="caution">
    <text evidence="3">The sequence shown here is derived from an EMBL/GenBank/DDBJ whole genome shotgun (WGS) entry which is preliminary data.</text>
</comment>
<feature type="region of interest" description="Disordered" evidence="1">
    <location>
        <begin position="16"/>
        <end position="62"/>
    </location>
</feature>
<dbReference type="InterPro" id="IPR032870">
    <property type="entry name" value="ALKBH7-like"/>
</dbReference>
<dbReference type="PANTHER" id="PTHR21052:SF0">
    <property type="entry name" value="ALPHA-KETOGLUTARATE-DEPENDENT DIOXYGENASE ALKB HOMOLOG 7, MITOCHONDRIAL"/>
    <property type="match status" value="1"/>
</dbReference>
<evidence type="ECO:0000259" key="2">
    <source>
        <dbReference type="PROSITE" id="PS51471"/>
    </source>
</evidence>
<dbReference type="Pfam" id="PF13532">
    <property type="entry name" value="2OG-FeII_Oxy_2"/>
    <property type="match status" value="1"/>
</dbReference>
<dbReference type="Gene3D" id="2.60.120.590">
    <property type="entry name" value="Alpha-ketoglutarate-dependent dioxygenase AlkB-like"/>
    <property type="match status" value="1"/>
</dbReference>
<dbReference type="PROSITE" id="PS51471">
    <property type="entry name" value="FE2OG_OXY"/>
    <property type="match status" value="1"/>
</dbReference>
<dbReference type="OrthoDB" id="412814at2759"/>
<organism evidence="3 4">
    <name type="scientific">Cronartium quercuum f. sp. fusiforme G11</name>
    <dbReference type="NCBI Taxonomy" id="708437"/>
    <lineage>
        <taxon>Eukaryota</taxon>
        <taxon>Fungi</taxon>
        <taxon>Dikarya</taxon>
        <taxon>Basidiomycota</taxon>
        <taxon>Pucciniomycotina</taxon>
        <taxon>Pucciniomycetes</taxon>
        <taxon>Pucciniales</taxon>
        <taxon>Coleosporiaceae</taxon>
        <taxon>Cronartium</taxon>
    </lineage>
</organism>
<keyword evidence="4" id="KW-1185">Reference proteome</keyword>
<accession>A0A9P6T9X7</accession>
<feature type="domain" description="Fe2OG dioxygenase" evidence="2">
    <location>
        <begin position="185"/>
        <end position="295"/>
    </location>
</feature>
<dbReference type="InterPro" id="IPR005123">
    <property type="entry name" value="Oxoglu/Fe-dep_dioxygenase_dom"/>
</dbReference>
<dbReference type="PANTHER" id="PTHR21052">
    <property type="entry name" value="SPERMATOGENESIS ASSOCIATED 11-RELATED"/>
    <property type="match status" value="1"/>
</dbReference>
<name>A0A9P6T9X7_9BASI</name>
<dbReference type="GO" id="GO:0006631">
    <property type="term" value="P:fatty acid metabolic process"/>
    <property type="evidence" value="ECO:0007669"/>
    <property type="project" value="TreeGrafter"/>
</dbReference>
<dbReference type="AlphaFoldDB" id="A0A9P6T9X7"/>
<dbReference type="GO" id="GO:0005759">
    <property type="term" value="C:mitochondrial matrix"/>
    <property type="evidence" value="ECO:0007669"/>
    <property type="project" value="TreeGrafter"/>
</dbReference>
<feature type="compositionally biased region" description="Polar residues" evidence="1">
    <location>
        <begin position="21"/>
        <end position="36"/>
    </location>
</feature>
<protein>
    <recommendedName>
        <fullName evidence="2">Fe2OG dioxygenase domain-containing protein</fullName>
    </recommendedName>
</protein>
<evidence type="ECO:0000256" key="1">
    <source>
        <dbReference type="SAM" id="MobiDB-lite"/>
    </source>
</evidence>
<dbReference type="InterPro" id="IPR037151">
    <property type="entry name" value="AlkB-like_sf"/>
</dbReference>
<dbReference type="GO" id="GO:0006974">
    <property type="term" value="P:DNA damage response"/>
    <property type="evidence" value="ECO:0007669"/>
    <property type="project" value="InterPro"/>
</dbReference>
<sequence>MTLSKRPSLDSLFSAGSSSLETFDQGPSPSIATIDSQLGLPVAPNDPSPCPSTSSNAGLHDQKPARYIDPAQSSVVQVCEVPGLYYLPQLIDEEAERQMLKLVAESNLFCGGTKNQMMFFSNPILTPMKDDDVFPTCRSFTHSFLNWPTFLVELIDQLPTLIQAANPGNLDQLNDAVFDPHKAHLPWQIIINLYRPLEGITRHVDLLDRFDDVIIGISLGSSAVMDFERDVDGIVERVYLEHGSGYILSRASRFSWKHGISANQSYDILVDSSNGTERMVQRCRSRVSITIRRLREGGELVGHAEH</sequence>
<dbReference type="InterPro" id="IPR027450">
    <property type="entry name" value="AlkB-like"/>
</dbReference>
<dbReference type="GO" id="GO:0016706">
    <property type="term" value="F:2-oxoglutarate-dependent dioxygenase activity"/>
    <property type="evidence" value="ECO:0007669"/>
    <property type="project" value="TreeGrafter"/>
</dbReference>